<dbReference type="AlphaFoldDB" id="A0AAX2TNC0"/>
<protein>
    <recommendedName>
        <fullName evidence="4">Phage associated protein</fullName>
    </recommendedName>
</protein>
<evidence type="ECO:0008006" key="4">
    <source>
        <dbReference type="Google" id="ProtNLM"/>
    </source>
</evidence>
<organism evidence="2 3">
    <name type="scientific">Neisseria gonorrhoeae</name>
    <dbReference type="NCBI Taxonomy" id="485"/>
    <lineage>
        <taxon>Bacteria</taxon>
        <taxon>Pseudomonadati</taxon>
        <taxon>Pseudomonadota</taxon>
        <taxon>Betaproteobacteria</taxon>
        <taxon>Neisseriales</taxon>
        <taxon>Neisseriaceae</taxon>
        <taxon>Neisseria</taxon>
    </lineage>
</organism>
<dbReference type="RefSeq" id="WP_082281807.1">
    <property type="nucleotide sequence ID" value="NZ_CFSN01000025.1"/>
</dbReference>
<dbReference type="EMBL" id="SUQX01000023">
    <property type="protein sequence ID" value="TJX04656.1"/>
    <property type="molecule type" value="Genomic_DNA"/>
</dbReference>
<sequence>MTGFEIAVLSGMTGFEITVLSGMTVRVFYCARPAPVNGGRLKMPSEGSDGIGVGESEAVAHAQ</sequence>
<accession>A0AAX2TNC0</accession>
<name>A0AAX2TNC0_NEIGO</name>
<proteinExistence type="predicted"/>
<reference evidence="2 3" key="1">
    <citation type="submission" date="2019-04" db="EMBL/GenBank/DDBJ databases">
        <title>The CDC panel for molecular diagnostics of ciprofloxacin resistance and its use for research and clinical development.</title>
        <authorList>
            <person name="Liu H."/>
            <person name="Tang K."/>
            <person name="Pham C."/>
            <person name="Schmerer M."/>
        </authorList>
    </citation>
    <scope>NUCLEOTIDE SEQUENCE [LARGE SCALE GENOMIC DNA]</scope>
    <source>
        <strain evidence="2 3">LRRBGS_0742</strain>
    </source>
</reference>
<evidence type="ECO:0000313" key="2">
    <source>
        <dbReference type="EMBL" id="TJX04656.1"/>
    </source>
</evidence>
<gene>
    <name evidence="2" type="ORF">E8M63_10145</name>
</gene>
<evidence type="ECO:0000313" key="3">
    <source>
        <dbReference type="Proteomes" id="UP000307092"/>
    </source>
</evidence>
<feature type="region of interest" description="Disordered" evidence="1">
    <location>
        <begin position="39"/>
        <end position="63"/>
    </location>
</feature>
<comment type="caution">
    <text evidence="2">The sequence shown here is derived from an EMBL/GenBank/DDBJ whole genome shotgun (WGS) entry which is preliminary data.</text>
</comment>
<dbReference type="Proteomes" id="UP000307092">
    <property type="component" value="Unassembled WGS sequence"/>
</dbReference>
<evidence type="ECO:0000256" key="1">
    <source>
        <dbReference type="SAM" id="MobiDB-lite"/>
    </source>
</evidence>